<keyword evidence="6" id="KW-0560">Oxidoreductase</keyword>
<keyword evidence="4" id="KW-0521">NADP</keyword>
<evidence type="ECO:0000256" key="8">
    <source>
        <dbReference type="ARBA" id="ARBA00023160"/>
    </source>
</evidence>
<dbReference type="PROSITE" id="PS00061">
    <property type="entry name" value="ADH_SHORT"/>
    <property type="match status" value="1"/>
</dbReference>
<keyword evidence="2" id="KW-0444">Lipid biosynthesis</keyword>
<dbReference type="WBParaSite" id="SSTP_0000787000.1">
    <property type="protein sequence ID" value="SSTP_0000787000.1"/>
    <property type="gene ID" value="SSTP_0000787000"/>
</dbReference>
<dbReference type="AlphaFoldDB" id="A0A0K0EEF9"/>
<dbReference type="FunFam" id="3.40.50.720:FF:000137">
    <property type="entry name" value="Hydroxysteroid (17-beta) dehydrogenase 3"/>
    <property type="match status" value="1"/>
</dbReference>
<comment type="pathway">
    <text evidence="1">Lipid metabolism; fatty acid biosynthesis.</text>
</comment>
<dbReference type="PRINTS" id="PR00081">
    <property type="entry name" value="GDHRDH"/>
</dbReference>
<dbReference type="PANTHER" id="PTHR43086:SF2">
    <property type="entry name" value="HYDROXYSTEROID DEHYDROGENASE-LIKE PROTEIN 1"/>
    <property type="match status" value="1"/>
</dbReference>
<dbReference type="PANTHER" id="PTHR43086">
    <property type="entry name" value="VERY-LONG-CHAIN 3-OXOOACYL-COA REDUCTASE"/>
    <property type="match status" value="1"/>
</dbReference>
<keyword evidence="7" id="KW-0443">Lipid metabolism</keyword>
<dbReference type="Gene3D" id="3.40.50.720">
    <property type="entry name" value="NAD(P)-binding Rossmann-like Domain"/>
    <property type="match status" value="1"/>
</dbReference>
<dbReference type="PRINTS" id="PR00080">
    <property type="entry name" value="SDRFAMILY"/>
</dbReference>
<evidence type="ECO:0000256" key="3">
    <source>
        <dbReference type="ARBA" id="ARBA00022832"/>
    </source>
</evidence>
<evidence type="ECO:0000313" key="11">
    <source>
        <dbReference type="Proteomes" id="UP000035681"/>
    </source>
</evidence>
<evidence type="ECO:0000256" key="7">
    <source>
        <dbReference type="ARBA" id="ARBA00023098"/>
    </source>
</evidence>
<evidence type="ECO:0000256" key="4">
    <source>
        <dbReference type="ARBA" id="ARBA00022857"/>
    </source>
</evidence>
<dbReference type="SUPFAM" id="SSF51735">
    <property type="entry name" value="NAD(P)-binding Rossmann-fold domains"/>
    <property type="match status" value="1"/>
</dbReference>
<dbReference type="GO" id="GO:0030497">
    <property type="term" value="P:fatty acid elongation"/>
    <property type="evidence" value="ECO:0007669"/>
    <property type="project" value="TreeGrafter"/>
</dbReference>
<dbReference type="InterPro" id="IPR036291">
    <property type="entry name" value="NAD(P)-bd_dom_sf"/>
</dbReference>
<proteinExistence type="inferred from homology"/>
<dbReference type="CDD" id="cd05356">
    <property type="entry name" value="17beta-HSD1_like_SDR_c"/>
    <property type="match status" value="1"/>
</dbReference>
<organism evidence="12">
    <name type="scientific">Strongyloides stercoralis</name>
    <name type="common">Threadworm</name>
    <dbReference type="NCBI Taxonomy" id="6248"/>
    <lineage>
        <taxon>Eukaryota</taxon>
        <taxon>Metazoa</taxon>
        <taxon>Ecdysozoa</taxon>
        <taxon>Nematoda</taxon>
        <taxon>Chromadorea</taxon>
        <taxon>Rhabditida</taxon>
        <taxon>Tylenchina</taxon>
        <taxon>Panagrolaimomorpha</taxon>
        <taxon>Strongyloidoidea</taxon>
        <taxon>Strongyloididae</taxon>
        <taxon>Strongyloides</taxon>
    </lineage>
</organism>
<accession>A0A0K0EEF9</accession>
<name>A0A0K0EEF9_STRER</name>
<protein>
    <submittedName>
        <fullName evidence="12">Estradiol 17-beta-dehydrogenase 12</fullName>
    </submittedName>
    <submittedName>
        <fullName evidence="13">Steroid dehydrogenase</fullName>
    </submittedName>
</protein>
<feature type="transmembrane region" description="Helical" evidence="10">
    <location>
        <begin position="6"/>
        <end position="26"/>
    </location>
</feature>
<dbReference type="Pfam" id="PF00106">
    <property type="entry name" value="adh_short"/>
    <property type="match status" value="1"/>
</dbReference>
<dbReference type="GO" id="GO:0005783">
    <property type="term" value="C:endoplasmic reticulum"/>
    <property type="evidence" value="ECO:0007669"/>
    <property type="project" value="TreeGrafter"/>
</dbReference>
<evidence type="ECO:0000256" key="9">
    <source>
        <dbReference type="ARBA" id="ARBA00038261"/>
    </source>
</evidence>
<comment type="similarity">
    <text evidence="9">Belongs to the short-chain dehydrogenases/reductases (SDR) family. 17-beta-HSD 3 subfamily.</text>
</comment>
<evidence type="ECO:0000256" key="2">
    <source>
        <dbReference type="ARBA" id="ARBA00022516"/>
    </source>
</evidence>
<dbReference type="STRING" id="6248.A0A0K0EEF9"/>
<keyword evidence="3" id="KW-0276">Fatty acid metabolism</keyword>
<dbReference type="Proteomes" id="UP000035681">
    <property type="component" value="Unplaced"/>
</dbReference>
<keyword evidence="11" id="KW-1185">Reference proteome</keyword>
<evidence type="ECO:0000313" key="13">
    <source>
        <dbReference type="WBParaSite" id="TCONS_00007051.p1"/>
    </source>
</evidence>
<dbReference type="InterPro" id="IPR002347">
    <property type="entry name" value="SDR_fam"/>
</dbReference>
<dbReference type="GO" id="GO:0016491">
    <property type="term" value="F:oxidoreductase activity"/>
    <property type="evidence" value="ECO:0007669"/>
    <property type="project" value="UniProtKB-KW"/>
</dbReference>
<keyword evidence="10" id="KW-0472">Membrane</keyword>
<dbReference type="PIRSF" id="PIRSF000126">
    <property type="entry name" value="11-beta-HSD1"/>
    <property type="match status" value="1"/>
</dbReference>
<keyword evidence="10" id="KW-0812">Transmembrane</keyword>
<dbReference type="WBParaSite" id="TCONS_00007051.p1">
    <property type="protein sequence ID" value="TCONS_00007051.p1"/>
    <property type="gene ID" value="XLOC_005129"/>
</dbReference>
<keyword evidence="10" id="KW-1133">Transmembrane helix</keyword>
<evidence type="ECO:0000256" key="6">
    <source>
        <dbReference type="ARBA" id="ARBA00023002"/>
    </source>
</evidence>
<dbReference type="GO" id="GO:0006694">
    <property type="term" value="P:steroid biosynthetic process"/>
    <property type="evidence" value="ECO:0007669"/>
    <property type="project" value="UniProtKB-KW"/>
</dbReference>
<sequence length="320" mass="35548">MLCPCTLKFLGYGALGFILFKCFFILKRLFYPFFIASPVSLIKKAGARWAIVTGSTDGIGKAYATELAKNGFNIVLISRNPTKLQDVKHEIEKVSQDIEIKTIAFDFTNPSLEDYEKIIFNEVKSLEVGILVNNVGLSYEYPELLHKTEGGLKRITDISIVNTLPPTILTAGILPQMIERKSGVVVNVASFAGYYPIPMLAVYSATKKYVNHITEILQKEYSSSGICFQSLCPMMVATNMSKVKKPSFFTPSPTQYVKSALKTIGNASDTTGIFAHQLQAEFVGLLPEFVLNYLLWSTNKTIRAKAIKKKERLAAEGKKD</sequence>
<keyword evidence="8" id="KW-0275">Fatty acid biosynthesis</keyword>
<dbReference type="InterPro" id="IPR020904">
    <property type="entry name" value="Sc_DH/Rdtase_CS"/>
</dbReference>
<reference evidence="12" key="1">
    <citation type="submission" date="2015-08" db="UniProtKB">
        <authorList>
            <consortium name="WormBaseParasite"/>
        </authorList>
    </citation>
    <scope>IDENTIFICATION</scope>
</reference>
<evidence type="ECO:0000313" key="12">
    <source>
        <dbReference type="WBParaSite" id="SSTP_0000787000.1"/>
    </source>
</evidence>
<keyword evidence="5" id="KW-0752">Steroid biosynthesis</keyword>
<evidence type="ECO:0000256" key="5">
    <source>
        <dbReference type="ARBA" id="ARBA00022955"/>
    </source>
</evidence>
<evidence type="ECO:0000256" key="10">
    <source>
        <dbReference type="SAM" id="Phobius"/>
    </source>
</evidence>
<evidence type="ECO:0000256" key="1">
    <source>
        <dbReference type="ARBA" id="ARBA00005194"/>
    </source>
</evidence>